<sequence length="173" mass="19037">MNERINKRTGSGKNCHVSLWSPSSFITSSSTLTLNILLPSDFPKPLWSPLGPERPLSLPSCCLLLWVRQIGDVSHLKPTIPEAGAGSSPQGHLAGRQSGRQPWPPRLSWDLCPALPRILTQGATHNPQLTVCPVQCFLFYGHRRGCEYQPAHTTAHTNILFSQGWLNQQGGEP</sequence>
<reference evidence="1" key="1">
    <citation type="submission" date="2023-05" db="EMBL/GenBank/DDBJ databases">
        <authorList>
            <consortium name="ELIXIR-Norway"/>
        </authorList>
    </citation>
    <scope>NUCLEOTIDE SEQUENCE</scope>
</reference>
<gene>
    <name evidence="1" type="ORF">MRATA1EN22A_LOCUS24215</name>
</gene>
<evidence type="ECO:0000313" key="1">
    <source>
        <dbReference type="EMBL" id="CAN0527161.1"/>
    </source>
</evidence>
<accession>A0AC59ZY19</accession>
<proteinExistence type="predicted"/>
<dbReference type="EMBL" id="OX596089">
    <property type="protein sequence ID" value="CAN0527161.1"/>
    <property type="molecule type" value="Genomic_DNA"/>
</dbReference>
<reference evidence="1" key="2">
    <citation type="submission" date="2025-03" db="EMBL/GenBank/DDBJ databases">
        <authorList>
            <consortium name="ELIXIR-Norway"/>
            <consortium name="Elixir Norway"/>
        </authorList>
    </citation>
    <scope>NUCLEOTIDE SEQUENCE</scope>
</reference>
<name>A0AC59ZY19_RANTA</name>
<organism evidence="1 2">
    <name type="scientific">Rangifer tarandus platyrhynchus</name>
    <name type="common">Svalbard reindeer</name>
    <dbReference type="NCBI Taxonomy" id="3082113"/>
    <lineage>
        <taxon>Eukaryota</taxon>
        <taxon>Metazoa</taxon>
        <taxon>Chordata</taxon>
        <taxon>Craniata</taxon>
        <taxon>Vertebrata</taxon>
        <taxon>Euteleostomi</taxon>
        <taxon>Mammalia</taxon>
        <taxon>Eutheria</taxon>
        <taxon>Laurasiatheria</taxon>
        <taxon>Artiodactyla</taxon>
        <taxon>Ruminantia</taxon>
        <taxon>Pecora</taxon>
        <taxon>Cervidae</taxon>
        <taxon>Odocoileinae</taxon>
        <taxon>Rangifer</taxon>
    </lineage>
</organism>
<protein>
    <submittedName>
        <fullName evidence="1">Uncharacterized protein</fullName>
    </submittedName>
</protein>
<evidence type="ECO:0000313" key="2">
    <source>
        <dbReference type="Proteomes" id="UP001162501"/>
    </source>
</evidence>
<dbReference type="Proteomes" id="UP001162501">
    <property type="component" value="Chromosome 5"/>
</dbReference>